<dbReference type="InterPro" id="IPR029033">
    <property type="entry name" value="His_PPase_superfam"/>
</dbReference>
<dbReference type="PANTHER" id="PTHR11567:SF110">
    <property type="entry name" value="2-PHOSPHOXYLOSE PHOSPHATASE 1"/>
    <property type="match status" value="1"/>
</dbReference>
<dbReference type="InterPro" id="IPR000560">
    <property type="entry name" value="His_Pase_clade-2"/>
</dbReference>
<dbReference type="Proteomes" id="UP001162640">
    <property type="component" value="Unassembled WGS sequence"/>
</dbReference>
<comment type="caution">
    <text evidence="5">The sequence shown here is derived from an EMBL/GenBank/DDBJ whole genome shotgun (WGS) entry which is preliminary data.</text>
</comment>
<dbReference type="GO" id="GO:0016791">
    <property type="term" value="F:phosphatase activity"/>
    <property type="evidence" value="ECO:0007669"/>
    <property type="project" value="TreeGrafter"/>
</dbReference>
<reference evidence="6" key="1">
    <citation type="journal article" date="2023" name="Commun. Biol.">
        <title>Genome analysis of Parmales, the sister group of diatoms, reveals the evolutionary specialization of diatoms from phago-mixotrophs to photoautotrophs.</title>
        <authorList>
            <person name="Ban H."/>
            <person name="Sato S."/>
            <person name="Yoshikawa S."/>
            <person name="Yamada K."/>
            <person name="Nakamura Y."/>
            <person name="Ichinomiya M."/>
            <person name="Sato N."/>
            <person name="Blanc-Mathieu R."/>
            <person name="Endo H."/>
            <person name="Kuwata A."/>
            <person name="Ogata H."/>
        </authorList>
    </citation>
    <scope>NUCLEOTIDE SEQUENCE [LARGE SCALE GENOMIC DNA]</scope>
</reference>
<accession>A0A9W6ZN84</accession>
<dbReference type="EMBL" id="BLQM01000044">
    <property type="protein sequence ID" value="GMH55336.1"/>
    <property type="molecule type" value="Genomic_DNA"/>
</dbReference>
<comment type="similarity">
    <text evidence="1">Belongs to the histidine acid phosphatase family.</text>
</comment>
<evidence type="ECO:0000256" key="4">
    <source>
        <dbReference type="SAM" id="SignalP"/>
    </source>
</evidence>
<dbReference type="PANTHER" id="PTHR11567">
    <property type="entry name" value="ACID PHOSPHATASE-RELATED"/>
    <property type="match status" value="1"/>
</dbReference>
<keyword evidence="3" id="KW-0812">Transmembrane</keyword>
<dbReference type="CDD" id="cd07061">
    <property type="entry name" value="HP_HAP_like"/>
    <property type="match status" value="1"/>
</dbReference>
<organism evidence="5 6">
    <name type="scientific">Triparma laevis f. inornata</name>
    <dbReference type="NCBI Taxonomy" id="1714386"/>
    <lineage>
        <taxon>Eukaryota</taxon>
        <taxon>Sar</taxon>
        <taxon>Stramenopiles</taxon>
        <taxon>Ochrophyta</taxon>
        <taxon>Bolidophyceae</taxon>
        <taxon>Parmales</taxon>
        <taxon>Triparmaceae</taxon>
        <taxon>Triparma</taxon>
    </lineage>
</organism>
<keyword evidence="2" id="KW-0378">Hydrolase</keyword>
<dbReference type="Gene3D" id="3.40.50.1240">
    <property type="entry name" value="Phosphoglycerate mutase-like"/>
    <property type="match status" value="1"/>
</dbReference>
<keyword evidence="3" id="KW-1133">Transmembrane helix</keyword>
<proteinExistence type="inferred from homology"/>
<evidence type="ECO:0008006" key="7">
    <source>
        <dbReference type="Google" id="ProtNLM"/>
    </source>
</evidence>
<dbReference type="PROSITE" id="PS00778">
    <property type="entry name" value="HIS_ACID_PHOSPHAT_2"/>
    <property type="match status" value="1"/>
</dbReference>
<dbReference type="Pfam" id="PF00328">
    <property type="entry name" value="His_Phos_2"/>
    <property type="match status" value="1"/>
</dbReference>
<name>A0A9W6ZN84_9STRA</name>
<feature type="chain" id="PRO_5040728071" description="Acid phosphatase" evidence="4">
    <location>
        <begin position="20"/>
        <end position="554"/>
    </location>
</feature>
<evidence type="ECO:0000256" key="2">
    <source>
        <dbReference type="ARBA" id="ARBA00022801"/>
    </source>
</evidence>
<dbReference type="InterPro" id="IPR050645">
    <property type="entry name" value="Histidine_acid_phosphatase"/>
</dbReference>
<evidence type="ECO:0000256" key="3">
    <source>
        <dbReference type="SAM" id="Phobius"/>
    </source>
</evidence>
<keyword evidence="4" id="KW-0732">Signal</keyword>
<evidence type="ECO:0000256" key="1">
    <source>
        <dbReference type="ARBA" id="ARBA00005375"/>
    </source>
</evidence>
<dbReference type="InterPro" id="IPR033379">
    <property type="entry name" value="Acid_Pase_AS"/>
</dbReference>
<keyword evidence="3" id="KW-0472">Membrane</keyword>
<evidence type="ECO:0000313" key="5">
    <source>
        <dbReference type="EMBL" id="GMH55336.1"/>
    </source>
</evidence>
<dbReference type="SUPFAM" id="SSF53254">
    <property type="entry name" value="Phosphoglycerate mutase-like"/>
    <property type="match status" value="1"/>
</dbReference>
<sequence>MKFFIAICVGLSVLPSAAASYPYYCSKMNADVPSSYFRDMPRIPELDPTIVASSGAKILSASALIRHGARTPYESSFCWSGYHTDESQYVWDCSNSIVMTTAPTSSSTYTSDSNLLFKKVYDALTEPLANELDGTCHVGQLIEEGVKQETRNGEQLRSSYVGDGDLKLFSSDDSFLQGSGSNGIPRTHVKFRGDDQQRTLQSGQLLVEALFPTTEDQSGSENVLVDWHTSDYGSDPIYPNSYICPKLTELQNEATSSSEFIAVNTSASALKLNSILDSDLGGADWRHILDCQMTSICTDRSIPSSIDDFGAGDDDSIFTQIYDHASWQLAYVYQYNNNAHAKLSMAPVLKEVLETSLTPSLTSASTSDMLDKGKPLLSIYSGHDTTIMPILSALNIWDGAWAPYASLITIETYHVTQSGSFPTGRAFRICYNGEAMTEKFGGCEGGGELCDLNVLVDYLDFATFDRDCEVEDNNEDNGVGGGECEGKRGMSTPAWIFVCFILMSAASVTTAFVVTGSKFQAWMSGDKNFANLDDDELRHFGGERQVEGVSRSSS</sequence>
<evidence type="ECO:0000313" key="6">
    <source>
        <dbReference type="Proteomes" id="UP001162640"/>
    </source>
</evidence>
<dbReference type="AlphaFoldDB" id="A0A9W6ZN84"/>
<protein>
    <recommendedName>
        <fullName evidence="7">Acid phosphatase</fullName>
    </recommendedName>
</protein>
<gene>
    <name evidence="5" type="ORF">TL16_g01884</name>
</gene>
<feature type="transmembrane region" description="Helical" evidence="3">
    <location>
        <begin position="494"/>
        <end position="514"/>
    </location>
</feature>
<feature type="signal peptide" evidence="4">
    <location>
        <begin position="1"/>
        <end position="19"/>
    </location>
</feature>